<name>A0ACA9M173_9GLOM</name>
<reference evidence="1" key="1">
    <citation type="submission" date="2021-06" db="EMBL/GenBank/DDBJ databases">
        <authorList>
            <person name="Kallberg Y."/>
            <person name="Tangrot J."/>
            <person name="Rosling A."/>
        </authorList>
    </citation>
    <scope>NUCLEOTIDE SEQUENCE</scope>
    <source>
        <strain evidence="1">28 12/20/2015</strain>
    </source>
</reference>
<organism evidence="1 2">
    <name type="scientific">Cetraspora pellucida</name>
    <dbReference type="NCBI Taxonomy" id="1433469"/>
    <lineage>
        <taxon>Eukaryota</taxon>
        <taxon>Fungi</taxon>
        <taxon>Fungi incertae sedis</taxon>
        <taxon>Mucoromycota</taxon>
        <taxon>Glomeromycotina</taxon>
        <taxon>Glomeromycetes</taxon>
        <taxon>Diversisporales</taxon>
        <taxon>Gigasporaceae</taxon>
        <taxon>Cetraspora</taxon>
    </lineage>
</organism>
<evidence type="ECO:0000313" key="2">
    <source>
        <dbReference type="Proteomes" id="UP000789366"/>
    </source>
</evidence>
<keyword evidence="2" id="KW-1185">Reference proteome</keyword>
<proteinExistence type="predicted"/>
<accession>A0ACA9M173</accession>
<sequence length="95" mass="11448">LNPKYKVHVDEIRKLLNVVSKKPEKFVGFLVSNSPLSDYAEKELEDSKIKHRIYAFLREEKKLNDRIENIEKRIENQTKEFEEFNKKLDMILKKL</sequence>
<dbReference type="EMBL" id="CAJVPW010005840">
    <property type="protein sequence ID" value="CAG8561195.1"/>
    <property type="molecule type" value="Genomic_DNA"/>
</dbReference>
<dbReference type="Proteomes" id="UP000789366">
    <property type="component" value="Unassembled WGS sequence"/>
</dbReference>
<gene>
    <name evidence="1" type="ORF">SPELUC_LOCUS5612</name>
</gene>
<comment type="caution">
    <text evidence="1">The sequence shown here is derived from an EMBL/GenBank/DDBJ whole genome shotgun (WGS) entry which is preliminary data.</text>
</comment>
<evidence type="ECO:0000313" key="1">
    <source>
        <dbReference type="EMBL" id="CAG8561195.1"/>
    </source>
</evidence>
<feature type="non-terminal residue" evidence="1">
    <location>
        <position position="1"/>
    </location>
</feature>
<protein>
    <submittedName>
        <fullName evidence="1">1229_t:CDS:1</fullName>
    </submittedName>
</protein>